<sequence>MATPKEHIEEIRRTKFSIGGNPNPLKIFIMLSGISLLNFMQKMSISSWNLF</sequence>
<reference evidence="1 2" key="1">
    <citation type="journal article" date="2018" name="Front. Plant Sci.">
        <title>Red Clover (Trifolium pratense) and Zigzag Clover (T. medium) - A Picture of Genomic Similarities and Differences.</title>
        <authorList>
            <person name="Dluhosova J."/>
            <person name="Istvanek J."/>
            <person name="Nedelnik J."/>
            <person name="Repkova J."/>
        </authorList>
    </citation>
    <scope>NUCLEOTIDE SEQUENCE [LARGE SCALE GENOMIC DNA]</scope>
    <source>
        <strain evidence="2">cv. 10/8</strain>
        <tissue evidence="1">Leaf</tissue>
    </source>
</reference>
<comment type="caution">
    <text evidence="1">The sequence shown here is derived from an EMBL/GenBank/DDBJ whole genome shotgun (WGS) entry which is preliminary data.</text>
</comment>
<proteinExistence type="predicted"/>
<evidence type="ECO:0000313" key="2">
    <source>
        <dbReference type="Proteomes" id="UP000265520"/>
    </source>
</evidence>
<dbReference type="EMBL" id="LXQA011030419">
    <property type="protein sequence ID" value="MCI81901.1"/>
    <property type="molecule type" value="Genomic_DNA"/>
</dbReference>
<evidence type="ECO:0000313" key="1">
    <source>
        <dbReference type="EMBL" id="MCI81901.1"/>
    </source>
</evidence>
<keyword evidence="2" id="KW-1185">Reference proteome</keyword>
<organism evidence="1 2">
    <name type="scientific">Trifolium medium</name>
    <dbReference type="NCBI Taxonomy" id="97028"/>
    <lineage>
        <taxon>Eukaryota</taxon>
        <taxon>Viridiplantae</taxon>
        <taxon>Streptophyta</taxon>
        <taxon>Embryophyta</taxon>
        <taxon>Tracheophyta</taxon>
        <taxon>Spermatophyta</taxon>
        <taxon>Magnoliopsida</taxon>
        <taxon>eudicotyledons</taxon>
        <taxon>Gunneridae</taxon>
        <taxon>Pentapetalae</taxon>
        <taxon>rosids</taxon>
        <taxon>fabids</taxon>
        <taxon>Fabales</taxon>
        <taxon>Fabaceae</taxon>
        <taxon>Papilionoideae</taxon>
        <taxon>50 kb inversion clade</taxon>
        <taxon>NPAAA clade</taxon>
        <taxon>Hologalegina</taxon>
        <taxon>IRL clade</taxon>
        <taxon>Trifolieae</taxon>
        <taxon>Trifolium</taxon>
    </lineage>
</organism>
<accession>A0A392V4B6</accession>
<protein>
    <submittedName>
        <fullName evidence="1">Uncharacterized protein</fullName>
    </submittedName>
</protein>
<feature type="non-terminal residue" evidence="1">
    <location>
        <position position="51"/>
    </location>
</feature>
<dbReference type="AlphaFoldDB" id="A0A392V4B6"/>
<name>A0A392V4B6_9FABA</name>
<dbReference type="Proteomes" id="UP000265520">
    <property type="component" value="Unassembled WGS sequence"/>
</dbReference>